<protein>
    <submittedName>
        <fullName evidence="3">Uncharacterized protein</fullName>
    </submittedName>
</protein>
<feature type="signal peptide" evidence="2">
    <location>
        <begin position="1"/>
        <end position="21"/>
    </location>
</feature>
<feature type="region of interest" description="Disordered" evidence="1">
    <location>
        <begin position="26"/>
        <end position="55"/>
    </location>
</feature>
<evidence type="ECO:0000256" key="1">
    <source>
        <dbReference type="SAM" id="MobiDB-lite"/>
    </source>
</evidence>
<organism evidence="3 4">
    <name type="scientific">Metabacillus elymi</name>
    <dbReference type="NCBI Taxonomy" id="2745198"/>
    <lineage>
        <taxon>Bacteria</taxon>
        <taxon>Bacillati</taxon>
        <taxon>Bacillota</taxon>
        <taxon>Bacilli</taxon>
        <taxon>Bacillales</taxon>
        <taxon>Bacillaceae</taxon>
        <taxon>Metabacillus</taxon>
    </lineage>
</organism>
<gene>
    <name evidence="3" type="ORF">HUW50_00270</name>
</gene>
<dbReference type="Proteomes" id="UP000515490">
    <property type="component" value="Chromosome"/>
</dbReference>
<evidence type="ECO:0000256" key="2">
    <source>
        <dbReference type="SAM" id="SignalP"/>
    </source>
</evidence>
<dbReference type="PROSITE" id="PS51257">
    <property type="entry name" value="PROKAR_LIPOPROTEIN"/>
    <property type="match status" value="1"/>
</dbReference>
<dbReference type="RefSeq" id="WP_157094435.1">
    <property type="nucleotide sequence ID" value="NZ_CP055263.1"/>
</dbReference>
<reference evidence="3 4" key="1">
    <citation type="submission" date="2020-06" db="EMBL/GenBank/DDBJ databases">
        <title>Metabacillus dokdonensis sp. nov., isolated from the rhizosphere of Elymus tsukushiensis, a plant native to the Dokdo Islands, Republic of Korea.</title>
        <authorList>
            <person name="Lee S.Y."/>
            <person name="Hwang Y.J."/>
            <person name="Son J.S."/>
            <person name="Ghim S.Y."/>
        </authorList>
    </citation>
    <scope>NUCLEOTIDE SEQUENCE [LARGE SCALE GENOMIC DNA]</scope>
    <source>
        <strain evidence="3 4">KUDC1714</strain>
    </source>
</reference>
<keyword evidence="4" id="KW-1185">Reference proteome</keyword>
<feature type="compositionally biased region" description="Acidic residues" evidence="1">
    <location>
        <begin position="36"/>
        <end position="47"/>
    </location>
</feature>
<proteinExistence type="predicted"/>
<accession>A0ABX6RZW7</accession>
<evidence type="ECO:0000313" key="3">
    <source>
        <dbReference type="EMBL" id="QNF26120.1"/>
    </source>
</evidence>
<sequence>MKWLKIVLLVMLVLLFTACNNVDEDIPTDTDKEITDEVESTDEEIETDPTNTIAD</sequence>
<feature type="chain" id="PRO_5046719487" evidence="2">
    <location>
        <begin position="22"/>
        <end position="55"/>
    </location>
</feature>
<name>A0ABX6RZW7_9BACI</name>
<evidence type="ECO:0000313" key="4">
    <source>
        <dbReference type="Proteomes" id="UP000515490"/>
    </source>
</evidence>
<keyword evidence="2" id="KW-0732">Signal</keyword>
<dbReference type="EMBL" id="CP055263">
    <property type="protein sequence ID" value="QNF26120.1"/>
    <property type="molecule type" value="Genomic_DNA"/>
</dbReference>